<dbReference type="Pfam" id="PF02518">
    <property type="entry name" value="HATPase_c"/>
    <property type="match status" value="1"/>
</dbReference>
<keyword evidence="21" id="KW-0732">Signal</keyword>
<dbReference type="GO" id="GO:0046983">
    <property type="term" value="F:protein dimerization activity"/>
    <property type="evidence" value="ECO:0007669"/>
    <property type="project" value="InterPro"/>
</dbReference>
<evidence type="ECO:0000256" key="8">
    <source>
        <dbReference type="ARBA" id="ARBA00022553"/>
    </source>
</evidence>
<evidence type="ECO:0000256" key="7">
    <source>
        <dbReference type="ARBA" id="ARBA00022490"/>
    </source>
</evidence>
<dbReference type="SUPFAM" id="SSF55874">
    <property type="entry name" value="ATPase domain of HSP90 chaperone/DNA topoisomerase II/histidine kinase"/>
    <property type="match status" value="1"/>
</dbReference>
<evidence type="ECO:0000256" key="19">
    <source>
        <dbReference type="SAM" id="Coils"/>
    </source>
</evidence>
<evidence type="ECO:0000256" key="4">
    <source>
        <dbReference type="ARBA" id="ARBA00012438"/>
    </source>
</evidence>
<dbReference type="Gene3D" id="3.30.565.10">
    <property type="entry name" value="Histidine kinase-like ATPase, C-terminal domain"/>
    <property type="match status" value="1"/>
</dbReference>
<keyword evidence="16" id="KW-0411">Iron-sulfur</keyword>
<keyword evidence="6" id="KW-0004">4Fe-4S</keyword>
<dbReference type="Proteomes" id="UP000192756">
    <property type="component" value="Unassembled WGS sequence"/>
</dbReference>
<dbReference type="PROSITE" id="PS50109">
    <property type="entry name" value="HIS_KIN"/>
    <property type="match status" value="1"/>
</dbReference>
<dbReference type="Pfam" id="PF07730">
    <property type="entry name" value="HisKA_3"/>
    <property type="match status" value="1"/>
</dbReference>
<dbReference type="GO" id="GO:0051539">
    <property type="term" value="F:4 iron, 4 sulfur cluster binding"/>
    <property type="evidence" value="ECO:0007669"/>
    <property type="project" value="UniProtKB-KW"/>
</dbReference>
<dbReference type="PANTHER" id="PTHR24421">
    <property type="entry name" value="NITRATE/NITRITE SENSOR PROTEIN NARX-RELATED"/>
    <property type="match status" value="1"/>
</dbReference>
<dbReference type="RefSeq" id="WP_084239856.1">
    <property type="nucleotide sequence ID" value="NZ_FWXT01000002.1"/>
</dbReference>
<evidence type="ECO:0000256" key="2">
    <source>
        <dbReference type="ARBA" id="ARBA00001966"/>
    </source>
</evidence>
<dbReference type="OrthoDB" id="9778366at2"/>
<dbReference type="GO" id="GO:0005737">
    <property type="term" value="C:cytoplasm"/>
    <property type="evidence" value="ECO:0007669"/>
    <property type="project" value="UniProtKB-SubCell"/>
</dbReference>
<dbReference type="Gene3D" id="1.20.5.1930">
    <property type="match status" value="1"/>
</dbReference>
<comment type="function">
    <text evidence="17">Member of the two-component regulatory system NreB/NreC involved in the control of dissimilatory nitrate/nitrite reduction in response to oxygen. NreB functions as a direct oxygen sensor histidine kinase which is autophosphorylated, in the absence of oxygen, probably at the conserved histidine residue, and transfers its phosphate group probably to a conserved aspartate residue of NreC. NreB/NreC activates the expression of the nitrate (narGHJI) and nitrite (nir) reductase operons, as well as the putative nitrate transporter gene narT.</text>
</comment>
<keyword evidence="11" id="KW-0547">Nucleotide-binding</keyword>
<dbReference type="STRING" id="151894.SAMN04488524_3033"/>
<gene>
    <name evidence="23" type="ORF">SAMN04488524_3033</name>
</gene>
<name>A0A1W2CN52_9SPHI</name>
<evidence type="ECO:0000256" key="10">
    <source>
        <dbReference type="ARBA" id="ARBA00022723"/>
    </source>
</evidence>
<dbReference type="CDD" id="cd16917">
    <property type="entry name" value="HATPase_UhpB-NarQ-NarX-like"/>
    <property type="match status" value="1"/>
</dbReference>
<dbReference type="GO" id="GO:0016020">
    <property type="term" value="C:membrane"/>
    <property type="evidence" value="ECO:0007669"/>
    <property type="project" value="InterPro"/>
</dbReference>
<evidence type="ECO:0000259" key="22">
    <source>
        <dbReference type="PROSITE" id="PS50109"/>
    </source>
</evidence>
<dbReference type="EC" id="2.7.13.3" evidence="4"/>
<dbReference type="InterPro" id="IPR011712">
    <property type="entry name" value="Sig_transdc_His_kin_sub3_dim/P"/>
</dbReference>
<dbReference type="GO" id="GO:0046872">
    <property type="term" value="F:metal ion binding"/>
    <property type="evidence" value="ECO:0007669"/>
    <property type="project" value="UniProtKB-KW"/>
</dbReference>
<evidence type="ECO:0000256" key="18">
    <source>
        <dbReference type="ARBA" id="ARBA00030800"/>
    </source>
</evidence>
<evidence type="ECO:0000256" key="6">
    <source>
        <dbReference type="ARBA" id="ARBA00022485"/>
    </source>
</evidence>
<keyword evidence="15" id="KW-0902">Two-component regulatory system</keyword>
<comment type="catalytic activity">
    <reaction evidence="1">
        <text>ATP + protein L-histidine = ADP + protein N-phospho-L-histidine.</text>
        <dbReference type="EC" id="2.7.13.3"/>
    </reaction>
</comment>
<feature type="signal peptide" evidence="21">
    <location>
        <begin position="1"/>
        <end position="27"/>
    </location>
</feature>
<keyword evidence="9" id="KW-0808">Transferase</keyword>
<dbReference type="InterPro" id="IPR050482">
    <property type="entry name" value="Sensor_HK_TwoCompSys"/>
</dbReference>
<comment type="cofactor">
    <cofactor evidence="2">
        <name>[4Fe-4S] cluster</name>
        <dbReference type="ChEBI" id="CHEBI:49883"/>
    </cofactor>
</comment>
<keyword evidence="24" id="KW-1185">Reference proteome</keyword>
<dbReference type="GO" id="GO:0005524">
    <property type="term" value="F:ATP binding"/>
    <property type="evidence" value="ECO:0007669"/>
    <property type="project" value="UniProtKB-KW"/>
</dbReference>
<dbReference type="InterPro" id="IPR003594">
    <property type="entry name" value="HATPase_dom"/>
</dbReference>
<evidence type="ECO:0000256" key="13">
    <source>
        <dbReference type="ARBA" id="ARBA00022840"/>
    </source>
</evidence>
<dbReference type="PRINTS" id="PR00344">
    <property type="entry name" value="BCTRLSENSOR"/>
</dbReference>
<accession>A0A1W2CN52</accession>
<evidence type="ECO:0000256" key="14">
    <source>
        <dbReference type="ARBA" id="ARBA00023004"/>
    </source>
</evidence>
<keyword evidence="7" id="KW-0963">Cytoplasm</keyword>
<evidence type="ECO:0000256" key="15">
    <source>
        <dbReference type="ARBA" id="ARBA00023012"/>
    </source>
</evidence>
<evidence type="ECO:0000256" key="21">
    <source>
        <dbReference type="SAM" id="SignalP"/>
    </source>
</evidence>
<evidence type="ECO:0000256" key="9">
    <source>
        <dbReference type="ARBA" id="ARBA00022679"/>
    </source>
</evidence>
<evidence type="ECO:0000313" key="24">
    <source>
        <dbReference type="Proteomes" id="UP000192756"/>
    </source>
</evidence>
<dbReference type="InterPro" id="IPR036890">
    <property type="entry name" value="HATPase_C_sf"/>
</dbReference>
<dbReference type="EMBL" id="FWXT01000002">
    <property type="protein sequence ID" value="SMC86649.1"/>
    <property type="molecule type" value="Genomic_DNA"/>
</dbReference>
<feature type="transmembrane region" description="Helical" evidence="20">
    <location>
        <begin position="412"/>
        <end position="435"/>
    </location>
</feature>
<evidence type="ECO:0000313" key="23">
    <source>
        <dbReference type="EMBL" id="SMC86649.1"/>
    </source>
</evidence>
<evidence type="ECO:0000256" key="17">
    <source>
        <dbReference type="ARBA" id="ARBA00024827"/>
    </source>
</evidence>
<keyword evidence="14" id="KW-0408">Iron</keyword>
<dbReference type="SMART" id="SM00387">
    <property type="entry name" value="HATPase_c"/>
    <property type="match status" value="1"/>
</dbReference>
<keyword evidence="10" id="KW-0479">Metal-binding</keyword>
<reference evidence="24" key="1">
    <citation type="submission" date="2017-04" db="EMBL/GenBank/DDBJ databases">
        <authorList>
            <person name="Varghese N."/>
            <person name="Submissions S."/>
        </authorList>
    </citation>
    <scope>NUCLEOTIDE SEQUENCE [LARGE SCALE GENOMIC DNA]</scope>
    <source>
        <strain evidence="24">DSM 12126</strain>
    </source>
</reference>
<keyword evidence="13" id="KW-0067">ATP-binding</keyword>
<keyword evidence="8" id="KW-0597">Phosphoprotein</keyword>
<keyword evidence="19" id="KW-0175">Coiled coil</keyword>
<dbReference type="AlphaFoldDB" id="A0A1W2CN52"/>
<evidence type="ECO:0000256" key="11">
    <source>
        <dbReference type="ARBA" id="ARBA00022741"/>
    </source>
</evidence>
<keyword evidence="20" id="KW-1133">Transmembrane helix</keyword>
<dbReference type="InterPro" id="IPR004358">
    <property type="entry name" value="Sig_transdc_His_kin-like_C"/>
</dbReference>
<organism evidence="23 24">
    <name type="scientific">Pedobacter africanus</name>
    <dbReference type="NCBI Taxonomy" id="151894"/>
    <lineage>
        <taxon>Bacteria</taxon>
        <taxon>Pseudomonadati</taxon>
        <taxon>Bacteroidota</taxon>
        <taxon>Sphingobacteriia</taxon>
        <taxon>Sphingobacteriales</taxon>
        <taxon>Sphingobacteriaceae</taxon>
        <taxon>Pedobacter</taxon>
    </lineage>
</organism>
<evidence type="ECO:0000256" key="12">
    <source>
        <dbReference type="ARBA" id="ARBA00022777"/>
    </source>
</evidence>
<feature type="chain" id="PRO_5013389018" description="Oxygen sensor histidine kinase NreB" evidence="21">
    <location>
        <begin position="28"/>
        <end position="656"/>
    </location>
</feature>
<keyword evidence="12 23" id="KW-0418">Kinase</keyword>
<evidence type="ECO:0000256" key="5">
    <source>
        <dbReference type="ARBA" id="ARBA00017322"/>
    </source>
</evidence>
<evidence type="ECO:0000256" key="1">
    <source>
        <dbReference type="ARBA" id="ARBA00000085"/>
    </source>
</evidence>
<dbReference type="InterPro" id="IPR005467">
    <property type="entry name" value="His_kinase_dom"/>
</dbReference>
<keyword evidence="20" id="KW-0812">Transmembrane</keyword>
<evidence type="ECO:0000256" key="20">
    <source>
        <dbReference type="SAM" id="Phobius"/>
    </source>
</evidence>
<evidence type="ECO:0000256" key="3">
    <source>
        <dbReference type="ARBA" id="ARBA00004496"/>
    </source>
</evidence>
<evidence type="ECO:0000256" key="16">
    <source>
        <dbReference type="ARBA" id="ARBA00023014"/>
    </source>
</evidence>
<comment type="subcellular location">
    <subcellularLocation>
        <location evidence="3">Cytoplasm</location>
    </subcellularLocation>
</comment>
<dbReference type="PANTHER" id="PTHR24421:SF10">
    <property type="entry name" value="NITRATE_NITRITE SENSOR PROTEIN NARQ"/>
    <property type="match status" value="1"/>
</dbReference>
<keyword evidence="20" id="KW-0472">Membrane</keyword>
<proteinExistence type="predicted"/>
<protein>
    <recommendedName>
        <fullName evidence="5">Oxygen sensor histidine kinase NreB</fullName>
        <ecNumber evidence="4">2.7.13.3</ecNumber>
    </recommendedName>
    <alternativeName>
        <fullName evidence="18">Nitrogen regulation protein B</fullName>
    </alternativeName>
</protein>
<dbReference type="GO" id="GO:0000155">
    <property type="term" value="F:phosphorelay sensor kinase activity"/>
    <property type="evidence" value="ECO:0007669"/>
    <property type="project" value="InterPro"/>
</dbReference>
<feature type="coiled-coil region" evidence="19">
    <location>
        <begin position="370"/>
        <end position="397"/>
    </location>
</feature>
<feature type="domain" description="Histidine kinase" evidence="22">
    <location>
        <begin position="457"/>
        <end position="648"/>
    </location>
</feature>
<sequence length="656" mass="75600">MSAFLKDMIRTVFLFFSLIALSPDSSAQDWKMRKNKIEMDSLALVVRSNASDSIRARASYLLSSRLMGTDKAKSRYYLEKGKLLSGKNAFLQALYLYYQAQCYMIVDDKRASDTYEKARIALLPFNTKQAYLFQAGALSGRVLASENLDNRLYVELLIHKVLPLVEKSDDSTMIAQYNYRIATYFMLEKQYRTGAAYFKRAAKLLRGRPADFRTFLMAYLWAVSNHIAIDEFEEAREMLEELDAILWPYPSWTKGAHYYYNESLYNDNERFGKTLDALLKKWEASGHRKGDAIKRLLLSKKYDMLIEARYYELAKFFLEDMLQSKLFYADAESRKIIYDQLVKANSGLGMMDQAYYWSKAYSKLNDSIHAGRLEERLSEMEIKYRNAENQQKIIQLEAENERALLYSKNTRLVILSLVITIMLILVLAAFGFYYYRNRSKLMTTHAMLEGEERERERVARELHDGLGGMLAGVKIKLSAWGANQEVKNGNSEFNRIVSELDNSVKELRHISRNLMPESLLRFGLETALKDLCESVMTEKQYIDFQSFQIESSLPLQTQLNVYRIVQELLNNAIRHSGASHIIIQCSQNQDTFFITVEDNGSGFDAEVDAKGLGLANVKKRVDFMKGKVQVESVMGNGTTIHIELNTKHKKAPLIFK</sequence>